<dbReference type="PANTHER" id="PTHR35910:SF6">
    <property type="entry name" value="2EXR DOMAIN-CONTAINING PROTEIN"/>
    <property type="match status" value="1"/>
</dbReference>
<accession>A0AA38SC57</accession>
<proteinExistence type="predicted"/>
<dbReference type="InterPro" id="IPR045518">
    <property type="entry name" value="2EXR"/>
</dbReference>
<evidence type="ECO:0000313" key="3">
    <source>
        <dbReference type="Proteomes" id="UP001174694"/>
    </source>
</evidence>
<feature type="domain" description="2EXR" evidence="1">
    <location>
        <begin position="17"/>
        <end position="186"/>
    </location>
</feature>
<keyword evidence="3" id="KW-1185">Reference proteome</keyword>
<dbReference type="EMBL" id="JANBVO010000003">
    <property type="protein sequence ID" value="KAJ9155697.1"/>
    <property type="molecule type" value="Genomic_DNA"/>
</dbReference>
<dbReference type="AlphaFoldDB" id="A0AA38SC57"/>
<dbReference type="Pfam" id="PF20150">
    <property type="entry name" value="2EXR"/>
    <property type="match status" value="1"/>
</dbReference>
<reference evidence="2" key="1">
    <citation type="submission" date="2022-07" db="EMBL/GenBank/DDBJ databases">
        <title>Fungi with potential for degradation of polypropylene.</title>
        <authorList>
            <person name="Gostincar C."/>
        </authorList>
    </citation>
    <scope>NUCLEOTIDE SEQUENCE</scope>
    <source>
        <strain evidence="2">EXF-13308</strain>
    </source>
</reference>
<protein>
    <recommendedName>
        <fullName evidence="1">2EXR domain-containing protein</fullName>
    </recommendedName>
</protein>
<dbReference type="Proteomes" id="UP001174694">
    <property type="component" value="Unassembled WGS sequence"/>
</dbReference>
<evidence type="ECO:0000259" key="1">
    <source>
        <dbReference type="Pfam" id="PF20150"/>
    </source>
</evidence>
<gene>
    <name evidence="2" type="ORF">NKR23_g2060</name>
</gene>
<sequence>MSSEQIHIESVSPAATFPRFPRMPREVRCMVWQHSWLPRFVSITRQDVTGLVEDFQGELDARRYQALAQLREWGSQFYVDSLDGISCGNPGDERSEYAMSGDEKSDDGMGDVKMVGVEMSSVEHQRSPSDDHHLVIKTITRSNVNPPASAWVNKESRGFTRRHYELCLGLDGGESRVYFNFDLDSLVLTDCTSPYILFQHGDLERLQRAAIASTTLNPRIGYMVYDEVGGSDEDDWPKTGSIEEFMTSFPRLKEVILFGRVDKSDGSPSATSYECVPIPEFLFQAQDESLHCRQFEDGAQRLAELMRDLPFMSNCSPCPLLMSRFTIDRNTPEDEPLDKYHGENWEVVEPYCEIGYFNHSFNSMFDQRVCLHQVEDWELTSSERCILTWNMLEKELSKTLYINIYWQGWGESLRWEWNFDDYWNKPGEGPKVFNFTEDAYELYANYRSQVDYY</sequence>
<organism evidence="2 3">
    <name type="scientific">Pleurostoma richardsiae</name>
    <dbReference type="NCBI Taxonomy" id="41990"/>
    <lineage>
        <taxon>Eukaryota</taxon>
        <taxon>Fungi</taxon>
        <taxon>Dikarya</taxon>
        <taxon>Ascomycota</taxon>
        <taxon>Pezizomycotina</taxon>
        <taxon>Sordariomycetes</taxon>
        <taxon>Sordariomycetidae</taxon>
        <taxon>Calosphaeriales</taxon>
        <taxon>Pleurostomataceae</taxon>
        <taxon>Pleurostoma</taxon>
    </lineage>
</organism>
<evidence type="ECO:0000313" key="2">
    <source>
        <dbReference type="EMBL" id="KAJ9155697.1"/>
    </source>
</evidence>
<dbReference type="PANTHER" id="PTHR35910">
    <property type="entry name" value="2EXR DOMAIN-CONTAINING PROTEIN"/>
    <property type="match status" value="1"/>
</dbReference>
<comment type="caution">
    <text evidence="2">The sequence shown here is derived from an EMBL/GenBank/DDBJ whole genome shotgun (WGS) entry which is preliminary data.</text>
</comment>
<name>A0AA38SC57_9PEZI</name>